<dbReference type="InterPro" id="IPR000524">
    <property type="entry name" value="Tscrpt_reg_HTH_GntR"/>
</dbReference>
<evidence type="ECO:0000256" key="3">
    <source>
        <dbReference type="ARBA" id="ARBA00023163"/>
    </source>
</evidence>
<dbReference type="CDD" id="cd07377">
    <property type="entry name" value="WHTH_GntR"/>
    <property type="match status" value="1"/>
</dbReference>
<protein>
    <submittedName>
        <fullName evidence="5">Transcriptional regulator</fullName>
    </submittedName>
</protein>
<dbReference type="GO" id="GO:0003700">
    <property type="term" value="F:DNA-binding transcription factor activity"/>
    <property type="evidence" value="ECO:0007669"/>
    <property type="project" value="InterPro"/>
</dbReference>
<accession>A0A0B0IN30</accession>
<dbReference type="EMBL" id="JRJU01000004">
    <property type="protein sequence ID" value="KHF41086.1"/>
    <property type="molecule type" value="Genomic_DNA"/>
</dbReference>
<evidence type="ECO:0000256" key="1">
    <source>
        <dbReference type="ARBA" id="ARBA00023015"/>
    </source>
</evidence>
<keyword evidence="2" id="KW-0238">DNA-binding</keyword>
<keyword evidence="3" id="KW-0804">Transcription</keyword>
<keyword evidence="1" id="KW-0805">Transcription regulation</keyword>
<dbReference type="Pfam" id="PF00392">
    <property type="entry name" value="GntR"/>
    <property type="match status" value="1"/>
</dbReference>
<dbReference type="InterPro" id="IPR036390">
    <property type="entry name" value="WH_DNA-bd_sf"/>
</dbReference>
<dbReference type="PANTHER" id="PTHR38445">
    <property type="entry name" value="HTH-TYPE TRANSCRIPTIONAL REPRESSOR YTRA"/>
    <property type="match status" value="1"/>
</dbReference>
<evidence type="ECO:0000256" key="2">
    <source>
        <dbReference type="ARBA" id="ARBA00023125"/>
    </source>
</evidence>
<dbReference type="InterPro" id="IPR036388">
    <property type="entry name" value="WH-like_DNA-bd_sf"/>
</dbReference>
<comment type="caution">
    <text evidence="5">The sequence shown here is derived from an EMBL/GenBank/DDBJ whole genome shotgun (WGS) entry which is preliminary data.</text>
</comment>
<dbReference type="PANTHER" id="PTHR38445:SF6">
    <property type="entry name" value="GNTR-FAMILY TRANSCRIPTIONAL REGULATOR"/>
    <property type="match status" value="1"/>
</dbReference>
<evidence type="ECO:0000313" key="6">
    <source>
        <dbReference type="Proteomes" id="UP000030832"/>
    </source>
</evidence>
<dbReference type="PROSITE" id="PS50949">
    <property type="entry name" value="HTH_GNTR"/>
    <property type="match status" value="1"/>
</dbReference>
<feature type="domain" description="HTH gntR-type" evidence="4">
    <location>
        <begin position="9"/>
        <end position="77"/>
    </location>
</feature>
<dbReference type="SMART" id="SM00345">
    <property type="entry name" value="HTH_GNTR"/>
    <property type="match status" value="1"/>
</dbReference>
<gene>
    <name evidence="5" type="ORF">LQ50_04750</name>
</gene>
<evidence type="ECO:0000313" key="5">
    <source>
        <dbReference type="EMBL" id="KHF41086.1"/>
    </source>
</evidence>
<keyword evidence="6" id="KW-1185">Reference proteome</keyword>
<dbReference type="SUPFAM" id="SSF46785">
    <property type="entry name" value="Winged helix' DNA-binding domain"/>
    <property type="match status" value="1"/>
</dbReference>
<sequence>MTDMFQSSQPIYSQLAERIKKQILRGELKPGDKLPSVRDMGIQASVNPNTVQRTYRELEGMRIVETKRGQGTFVTDNDQILHEMREKLKEVEISTFVKGMHEMGYVNDEIEEGLKAYLKIGKAVDFSD</sequence>
<proteinExistence type="predicted"/>
<dbReference type="GO" id="GO:0003677">
    <property type="term" value="F:DNA binding"/>
    <property type="evidence" value="ECO:0007669"/>
    <property type="project" value="UniProtKB-KW"/>
</dbReference>
<dbReference type="OrthoDB" id="362473at2"/>
<dbReference type="RefSeq" id="WP_034626565.1">
    <property type="nucleotide sequence ID" value="NZ_JRJU01000004.1"/>
</dbReference>
<dbReference type="Proteomes" id="UP000030832">
    <property type="component" value="Unassembled WGS sequence"/>
</dbReference>
<evidence type="ECO:0000259" key="4">
    <source>
        <dbReference type="PROSITE" id="PS50949"/>
    </source>
</evidence>
<organism evidence="5 6">
    <name type="scientific">Halalkalibacter okhensis</name>
    <dbReference type="NCBI Taxonomy" id="333138"/>
    <lineage>
        <taxon>Bacteria</taxon>
        <taxon>Bacillati</taxon>
        <taxon>Bacillota</taxon>
        <taxon>Bacilli</taxon>
        <taxon>Bacillales</taxon>
        <taxon>Bacillaceae</taxon>
        <taxon>Halalkalibacter</taxon>
    </lineage>
</organism>
<dbReference type="eggNOG" id="COG1725">
    <property type="taxonomic scope" value="Bacteria"/>
</dbReference>
<dbReference type="Gene3D" id="1.10.10.10">
    <property type="entry name" value="Winged helix-like DNA-binding domain superfamily/Winged helix DNA-binding domain"/>
    <property type="match status" value="1"/>
</dbReference>
<dbReference type="STRING" id="333138.LQ50_04750"/>
<name>A0A0B0IN30_9BACI</name>
<dbReference type="AlphaFoldDB" id="A0A0B0IN30"/>
<reference evidence="5 6" key="1">
    <citation type="submission" date="2014-09" db="EMBL/GenBank/DDBJ databases">
        <title>Genome sequencing and annotation of Bacillus Okhensis strain Kh10-101T.</title>
        <authorList>
            <person name="Prakash J.S."/>
        </authorList>
    </citation>
    <scope>NUCLEOTIDE SEQUENCE [LARGE SCALE GENOMIC DNA]</scope>
    <source>
        <strain evidence="6">Kh10-101T</strain>
    </source>
</reference>